<sequence length="382" mass="41021">MHETLRTTRLPDGGTRTHALANREIVTRMARAEYLGMRAIWFVLAPACVVSPIVWNIADMVFGDLGTGPGAMVTLALSPVVGAASFVMLLAILLLTTGPRHAHRKIPAGTPLYADVGPQWIGFGHGDVYEAVAVGQIDRVRHIGSVLVISGGPTTLTIPDEMVPPRAHADLTERYRRGHTRNHTSRVAPAPACPPPPPHVTFGADGVIRASAIAGPDLPDRLARAARRSPGAYLTLATAPVPMIGVTLHARETGGVTWETMAIGGYMTVMIVGIVGYFMFFGIRRHYRREVRPGSPISAEYGPDRIVLRLGDRVDALSTAGILHVKHAGTAYVLTCTEPVGGFVIPDELVPPQAAGRLRRRGRRRPGDFAGMITPSPASRRR</sequence>
<evidence type="ECO:0000256" key="1">
    <source>
        <dbReference type="SAM" id="MobiDB-lite"/>
    </source>
</evidence>
<proteinExistence type="predicted"/>
<dbReference type="RefSeq" id="WP_330507222.1">
    <property type="nucleotide sequence ID" value="NZ_JAZDUE010000025.1"/>
</dbReference>
<feature type="region of interest" description="Disordered" evidence="1">
    <location>
        <begin position="357"/>
        <end position="382"/>
    </location>
</feature>
<evidence type="ECO:0000256" key="2">
    <source>
        <dbReference type="SAM" id="Phobius"/>
    </source>
</evidence>
<evidence type="ECO:0000313" key="3">
    <source>
        <dbReference type="EMBL" id="MEE4025818.1"/>
    </source>
</evidence>
<comment type="caution">
    <text evidence="3">The sequence shown here is derived from an EMBL/GenBank/DDBJ whole genome shotgun (WGS) entry which is preliminary data.</text>
</comment>
<dbReference type="EMBL" id="JAZDUE010000025">
    <property type="protein sequence ID" value="MEE4025818.1"/>
    <property type="molecule type" value="Genomic_DNA"/>
</dbReference>
<keyword evidence="2" id="KW-0472">Membrane</keyword>
<feature type="transmembrane region" description="Helical" evidence="2">
    <location>
        <begin position="70"/>
        <end position="95"/>
    </location>
</feature>
<name>A0ABU7MZR4_9ACTN</name>
<keyword evidence="2" id="KW-0812">Transmembrane</keyword>
<organism evidence="3 4">
    <name type="scientific">Gordonia prachuapensis</name>
    <dbReference type="NCBI Taxonomy" id="3115651"/>
    <lineage>
        <taxon>Bacteria</taxon>
        <taxon>Bacillati</taxon>
        <taxon>Actinomycetota</taxon>
        <taxon>Actinomycetes</taxon>
        <taxon>Mycobacteriales</taxon>
        <taxon>Gordoniaceae</taxon>
        <taxon>Gordonia</taxon>
    </lineage>
</organism>
<feature type="transmembrane region" description="Helical" evidence="2">
    <location>
        <begin position="231"/>
        <end position="250"/>
    </location>
</feature>
<evidence type="ECO:0000313" key="4">
    <source>
        <dbReference type="Proteomes" id="UP001335729"/>
    </source>
</evidence>
<evidence type="ECO:0008006" key="5">
    <source>
        <dbReference type="Google" id="ProtNLM"/>
    </source>
</evidence>
<reference evidence="3 4" key="1">
    <citation type="submission" date="2024-01" db="EMBL/GenBank/DDBJ databases">
        <title>Draft genome sequence of Gordonia sp. PKS22-38.</title>
        <authorList>
            <person name="Suphannarot A."/>
            <person name="Mingma R."/>
        </authorList>
    </citation>
    <scope>NUCLEOTIDE SEQUENCE [LARGE SCALE GENOMIC DNA]</scope>
    <source>
        <strain evidence="3 4">PKS22-38</strain>
    </source>
</reference>
<feature type="transmembrane region" description="Helical" evidence="2">
    <location>
        <begin position="262"/>
        <end position="283"/>
    </location>
</feature>
<protein>
    <recommendedName>
        <fullName evidence="5">PH domain-containing protein</fullName>
    </recommendedName>
</protein>
<accession>A0ABU7MZR4</accession>
<dbReference type="Proteomes" id="UP001335729">
    <property type="component" value="Unassembled WGS sequence"/>
</dbReference>
<gene>
    <name evidence="3" type="ORF">V1Y59_22230</name>
</gene>
<keyword evidence="4" id="KW-1185">Reference proteome</keyword>
<feature type="transmembrane region" description="Helical" evidence="2">
    <location>
        <begin position="39"/>
        <end position="58"/>
    </location>
</feature>
<keyword evidence="2" id="KW-1133">Transmembrane helix</keyword>